<dbReference type="AlphaFoldDB" id="A0A5B7WYE3"/>
<proteinExistence type="predicted"/>
<feature type="transmembrane region" description="Helical" evidence="1">
    <location>
        <begin position="134"/>
        <end position="155"/>
    </location>
</feature>
<evidence type="ECO:0000313" key="2">
    <source>
        <dbReference type="EMBL" id="QCY48425.1"/>
    </source>
</evidence>
<keyword evidence="3" id="KW-1185">Reference proteome</keyword>
<feature type="transmembrane region" description="Helical" evidence="1">
    <location>
        <begin position="60"/>
        <end position="80"/>
    </location>
</feature>
<dbReference type="RefSeq" id="WP_138926983.1">
    <property type="nucleotide sequence ID" value="NZ_CP034412.1"/>
</dbReference>
<accession>A0A5B7WYE3</accession>
<dbReference type="Proteomes" id="UP000307000">
    <property type="component" value="Chromosome"/>
</dbReference>
<protein>
    <submittedName>
        <fullName evidence="2">Ferritin</fullName>
    </submittedName>
</protein>
<evidence type="ECO:0000313" key="3">
    <source>
        <dbReference type="Proteomes" id="UP000307000"/>
    </source>
</evidence>
<gene>
    <name evidence="2" type="ORF">GcLGCM259_2718</name>
</gene>
<dbReference type="KEGG" id="gcr:GcLGCM259_2718"/>
<feature type="transmembrane region" description="Helical" evidence="1">
    <location>
        <begin position="21"/>
        <end position="40"/>
    </location>
</feature>
<keyword evidence="1" id="KW-0472">Membrane</keyword>
<organism evidence="2 3">
    <name type="scientific">Glutamicibacter creatinolyticus</name>
    <dbReference type="NCBI Taxonomy" id="162496"/>
    <lineage>
        <taxon>Bacteria</taxon>
        <taxon>Bacillati</taxon>
        <taxon>Actinomycetota</taxon>
        <taxon>Actinomycetes</taxon>
        <taxon>Micrococcales</taxon>
        <taxon>Micrococcaceae</taxon>
        <taxon>Glutamicibacter</taxon>
    </lineage>
</organism>
<keyword evidence="1" id="KW-0812">Transmembrane</keyword>
<feature type="transmembrane region" description="Helical" evidence="1">
    <location>
        <begin position="92"/>
        <end position="114"/>
    </location>
</feature>
<name>A0A5B7WYE3_9MICC</name>
<keyword evidence="1" id="KW-1133">Transmembrane helix</keyword>
<reference evidence="2 3" key="1">
    <citation type="submission" date="2018-12" db="EMBL/GenBank/DDBJ databases">
        <title>Complete Genome Sequence of Glutamicibacter creatinolyticus strain LGCM259,isolated from an abscess of a 12-year-old mare in Italy.</title>
        <authorList>
            <person name="Santos R.G."/>
            <person name="Silva A.L."/>
            <person name="Seyffert N."/>
            <person name="Castro T.L.P."/>
            <person name="Attili A.R."/>
            <person name="Rifici C."/>
            <person name="Mazzullo G."/>
            <person name="Brenig B."/>
            <person name="Venanzi F."/>
            <person name="Azevedo V."/>
        </authorList>
    </citation>
    <scope>NUCLEOTIDE SEQUENCE [LARGE SCALE GENOMIC DNA]</scope>
    <source>
        <strain evidence="2 3">LGCM 259</strain>
    </source>
</reference>
<dbReference type="EMBL" id="CP034412">
    <property type="protein sequence ID" value="QCY48425.1"/>
    <property type="molecule type" value="Genomic_DNA"/>
</dbReference>
<sequence length="163" mass="17692">MNALSHTDCATRPSTAARWAVATRLLVPAIWLGLIIGISFIEAPLKFTAPGITIPLGLGIGRLVFAAMNVVEIVLFLAWLAASVRRGVDRSWWTVLGLSGLWLLIKTVAIRPGLSRRTDAVLAGNFEGGSLWHYAYIGVEGLLTVTLIVALFMAVRRWVRLSA</sequence>
<evidence type="ECO:0000256" key="1">
    <source>
        <dbReference type="SAM" id="Phobius"/>
    </source>
</evidence>